<dbReference type="SMART" id="SM00862">
    <property type="entry name" value="Trans_reg_C"/>
    <property type="match status" value="1"/>
</dbReference>
<dbReference type="GO" id="GO:0006355">
    <property type="term" value="P:regulation of DNA-templated transcription"/>
    <property type="evidence" value="ECO:0007669"/>
    <property type="project" value="InterPro"/>
</dbReference>
<dbReference type="Pfam" id="PF00486">
    <property type="entry name" value="Trans_reg_C"/>
    <property type="match status" value="1"/>
</dbReference>
<accession>A0A351R967</accession>
<evidence type="ECO:0000313" key="8">
    <source>
        <dbReference type="EMBL" id="HBA08588.1"/>
    </source>
</evidence>
<dbReference type="Pfam" id="PF00072">
    <property type="entry name" value="Response_reg"/>
    <property type="match status" value="1"/>
</dbReference>
<dbReference type="AlphaFoldDB" id="A0A351R967"/>
<dbReference type="GO" id="GO:0032993">
    <property type="term" value="C:protein-DNA complex"/>
    <property type="evidence" value="ECO:0007669"/>
    <property type="project" value="TreeGrafter"/>
</dbReference>
<evidence type="ECO:0000256" key="5">
    <source>
        <dbReference type="PROSITE-ProRule" id="PRU01091"/>
    </source>
</evidence>
<evidence type="ECO:0000256" key="1">
    <source>
        <dbReference type="ARBA" id="ARBA00022553"/>
    </source>
</evidence>
<dbReference type="PANTHER" id="PTHR48111:SF40">
    <property type="entry name" value="PHOSPHATE REGULON TRANSCRIPTIONAL REGULATORY PROTEIN PHOB"/>
    <property type="match status" value="1"/>
</dbReference>
<dbReference type="InterPro" id="IPR001789">
    <property type="entry name" value="Sig_transdc_resp-reg_receiver"/>
</dbReference>
<name>A0A351R967_9PROT</name>
<protein>
    <submittedName>
        <fullName evidence="8">DNA-binding response regulator</fullName>
    </submittedName>
</protein>
<feature type="DNA-binding region" description="OmpR/PhoB-type" evidence="5">
    <location>
        <begin position="127"/>
        <end position="226"/>
    </location>
</feature>
<evidence type="ECO:0000256" key="2">
    <source>
        <dbReference type="ARBA" id="ARBA00023012"/>
    </source>
</evidence>
<dbReference type="CDD" id="cd00383">
    <property type="entry name" value="trans_reg_C"/>
    <property type="match status" value="1"/>
</dbReference>
<keyword evidence="1 4" id="KW-0597">Phosphoprotein</keyword>
<dbReference type="PROSITE" id="PS50110">
    <property type="entry name" value="RESPONSE_REGULATORY"/>
    <property type="match status" value="1"/>
</dbReference>
<evidence type="ECO:0000313" key="9">
    <source>
        <dbReference type="Proteomes" id="UP000264313"/>
    </source>
</evidence>
<dbReference type="EMBL" id="DNAA01000060">
    <property type="protein sequence ID" value="HBA08588.1"/>
    <property type="molecule type" value="Genomic_DNA"/>
</dbReference>
<dbReference type="InterPro" id="IPR039420">
    <property type="entry name" value="WalR-like"/>
</dbReference>
<dbReference type="GO" id="GO:0000156">
    <property type="term" value="F:phosphorelay response regulator activity"/>
    <property type="evidence" value="ECO:0007669"/>
    <property type="project" value="TreeGrafter"/>
</dbReference>
<dbReference type="InterPro" id="IPR001867">
    <property type="entry name" value="OmpR/PhoB-type_DNA-bd"/>
</dbReference>
<dbReference type="STRING" id="1132855.GCA_000384255_01247"/>
<reference evidence="8 9" key="1">
    <citation type="journal article" date="2018" name="Nat. Biotechnol.">
        <title>A standardized bacterial taxonomy based on genome phylogeny substantially revises the tree of life.</title>
        <authorList>
            <person name="Parks D.H."/>
            <person name="Chuvochina M."/>
            <person name="Waite D.W."/>
            <person name="Rinke C."/>
            <person name="Skarshewski A."/>
            <person name="Chaumeil P.A."/>
            <person name="Hugenholtz P."/>
        </authorList>
    </citation>
    <scope>NUCLEOTIDE SEQUENCE [LARGE SCALE GENOMIC DNA]</scope>
    <source>
        <strain evidence="8">UBA9958</strain>
    </source>
</reference>
<dbReference type="SUPFAM" id="SSF52172">
    <property type="entry name" value="CheY-like"/>
    <property type="match status" value="1"/>
</dbReference>
<sequence>MKIALLEDDLAFAEILIEWLQEANFEVDHFKTGIDFLRRFPHEQYDLCIFDWALPDMEGPDVMVSIKLRANKLPPIIFFTGRSEEQDIVRVIEAGADDYVVKPASRPLLMARINALLRRTSNQLLDETSYEFDALKFDVKLRVVTLAGEEVKLTDKEFDLALYFLKNEGALLSRVHLMNVVWGTSSDVETRKVDVHISHLRSKLKLMPEYGWKLTSIYQQGYRLERNC</sequence>
<dbReference type="GO" id="GO:0000976">
    <property type="term" value="F:transcription cis-regulatory region binding"/>
    <property type="evidence" value="ECO:0007669"/>
    <property type="project" value="TreeGrafter"/>
</dbReference>
<feature type="modified residue" description="4-aspartylphosphate" evidence="4">
    <location>
        <position position="51"/>
    </location>
</feature>
<dbReference type="Gene3D" id="3.40.50.2300">
    <property type="match status" value="1"/>
</dbReference>
<comment type="caution">
    <text evidence="8">The sequence shown here is derived from an EMBL/GenBank/DDBJ whole genome shotgun (WGS) entry which is preliminary data.</text>
</comment>
<evidence type="ECO:0000256" key="3">
    <source>
        <dbReference type="ARBA" id="ARBA00023125"/>
    </source>
</evidence>
<evidence type="ECO:0000259" key="6">
    <source>
        <dbReference type="PROSITE" id="PS50110"/>
    </source>
</evidence>
<keyword evidence="3 5" id="KW-0238">DNA-binding</keyword>
<dbReference type="InterPro" id="IPR011006">
    <property type="entry name" value="CheY-like_superfamily"/>
</dbReference>
<dbReference type="Proteomes" id="UP000264313">
    <property type="component" value="Unassembled WGS sequence"/>
</dbReference>
<proteinExistence type="predicted"/>
<gene>
    <name evidence="8" type="ORF">DCW48_02655</name>
</gene>
<dbReference type="SMART" id="SM00448">
    <property type="entry name" value="REC"/>
    <property type="match status" value="1"/>
</dbReference>
<dbReference type="GO" id="GO:0005829">
    <property type="term" value="C:cytosol"/>
    <property type="evidence" value="ECO:0007669"/>
    <property type="project" value="TreeGrafter"/>
</dbReference>
<dbReference type="PANTHER" id="PTHR48111">
    <property type="entry name" value="REGULATOR OF RPOS"/>
    <property type="match status" value="1"/>
</dbReference>
<organism evidence="8 9">
    <name type="scientific">Methylotenera mobilis</name>
    <dbReference type="NCBI Taxonomy" id="359408"/>
    <lineage>
        <taxon>Bacteria</taxon>
        <taxon>Pseudomonadati</taxon>
        <taxon>Pseudomonadota</taxon>
        <taxon>Betaproteobacteria</taxon>
        <taxon>Nitrosomonadales</taxon>
        <taxon>Methylophilaceae</taxon>
        <taxon>Methylotenera</taxon>
    </lineage>
</organism>
<dbReference type="PROSITE" id="PS51755">
    <property type="entry name" value="OMPR_PHOB"/>
    <property type="match status" value="1"/>
</dbReference>
<keyword evidence="2" id="KW-0902">Two-component regulatory system</keyword>
<dbReference type="Gene3D" id="6.10.250.690">
    <property type="match status" value="1"/>
</dbReference>
<dbReference type="InterPro" id="IPR036388">
    <property type="entry name" value="WH-like_DNA-bd_sf"/>
</dbReference>
<feature type="domain" description="Response regulatory" evidence="6">
    <location>
        <begin position="2"/>
        <end position="117"/>
    </location>
</feature>
<feature type="domain" description="OmpR/PhoB-type" evidence="7">
    <location>
        <begin position="127"/>
        <end position="226"/>
    </location>
</feature>
<evidence type="ECO:0000259" key="7">
    <source>
        <dbReference type="PROSITE" id="PS51755"/>
    </source>
</evidence>
<dbReference type="Gene3D" id="1.10.10.10">
    <property type="entry name" value="Winged helix-like DNA-binding domain superfamily/Winged helix DNA-binding domain"/>
    <property type="match status" value="1"/>
</dbReference>
<evidence type="ECO:0000256" key="4">
    <source>
        <dbReference type="PROSITE-ProRule" id="PRU00169"/>
    </source>
</evidence>
<dbReference type="CDD" id="cd17574">
    <property type="entry name" value="REC_OmpR"/>
    <property type="match status" value="1"/>
</dbReference>